<name>A0A6V8P6J7_9ACTN</name>
<protein>
    <submittedName>
        <fullName evidence="1">Uncharacterized protein</fullName>
    </submittedName>
</protein>
<dbReference type="Pfam" id="PF12441">
    <property type="entry name" value="CopG_antitoxin"/>
    <property type="match status" value="1"/>
</dbReference>
<keyword evidence="2" id="KW-1185">Reference proteome</keyword>
<proteinExistence type="predicted"/>
<comment type="caution">
    <text evidence="1">The sequence shown here is derived from an EMBL/GenBank/DDBJ whole genome shotgun (WGS) entry which is preliminary data.</text>
</comment>
<dbReference type="Proteomes" id="UP000591948">
    <property type="component" value="Unassembled WGS sequence"/>
</dbReference>
<dbReference type="InterPro" id="IPR022148">
    <property type="entry name" value="CopG_antitoxin"/>
</dbReference>
<dbReference type="EMBL" id="BLRY01000149">
    <property type="protein sequence ID" value="GFP28235.1"/>
    <property type="molecule type" value="Genomic_DNA"/>
</dbReference>
<evidence type="ECO:0000313" key="2">
    <source>
        <dbReference type="Proteomes" id="UP000591948"/>
    </source>
</evidence>
<sequence length="98" mass="11634">MATRAAIEKAKLPDFSKMTDEEIAHFWHTHDVSEFWGEMEEVKEPFRDVRPKRAISMRIDEKALADLKRLASRKGLGYQTMIRMWIKERLEKELQKTA</sequence>
<gene>
    <name evidence="1" type="ORF">HKBW3S33_01651</name>
</gene>
<evidence type="ECO:0000313" key="1">
    <source>
        <dbReference type="EMBL" id="GFP28235.1"/>
    </source>
</evidence>
<accession>A0A6V8P6J7</accession>
<organism evidence="1 2">
    <name type="scientific">Candidatus Hakubella thermalkaliphila</name>
    <dbReference type="NCBI Taxonomy" id="2754717"/>
    <lineage>
        <taxon>Bacteria</taxon>
        <taxon>Bacillati</taxon>
        <taxon>Actinomycetota</taxon>
        <taxon>Actinomycetota incertae sedis</taxon>
        <taxon>Candidatus Hakubellales</taxon>
        <taxon>Candidatus Hakubellaceae</taxon>
        <taxon>Candidatus Hakubella</taxon>
    </lineage>
</organism>
<reference evidence="1 2" key="1">
    <citation type="journal article" date="2020" name="Front. Microbiol.">
        <title>Single-cell genomics of novel Actinobacteria with the Wood-Ljungdahl pathway discovered in a serpentinizing system.</title>
        <authorList>
            <person name="Merino N."/>
            <person name="Kawai M."/>
            <person name="Boyd E.S."/>
            <person name="Colman D.R."/>
            <person name="McGlynn S.E."/>
            <person name="Nealson K.H."/>
            <person name="Kurokawa K."/>
            <person name="Hongoh Y."/>
        </authorList>
    </citation>
    <scope>NUCLEOTIDE SEQUENCE [LARGE SCALE GENOMIC DNA]</scope>
    <source>
        <strain evidence="1 2">S33</strain>
    </source>
</reference>